<dbReference type="CDD" id="cd03141">
    <property type="entry name" value="GATase1_Hsp31_like"/>
    <property type="match status" value="1"/>
</dbReference>
<dbReference type="OrthoDB" id="9792284at2"/>
<dbReference type="Pfam" id="PF01965">
    <property type="entry name" value="DJ-1_PfpI"/>
    <property type="match status" value="1"/>
</dbReference>
<proteinExistence type="inferred from homology"/>
<dbReference type="RefSeq" id="WP_019168933.1">
    <property type="nucleotide sequence ID" value="NZ_CAIB01000186.1"/>
</dbReference>
<gene>
    <name evidence="5" type="ORF">NCTC11048_02485</name>
</gene>
<evidence type="ECO:0000313" key="6">
    <source>
        <dbReference type="Proteomes" id="UP000255549"/>
    </source>
</evidence>
<dbReference type="Gene3D" id="3.40.50.880">
    <property type="match status" value="1"/>
</dbReference>
<dbReference type="PANTHER" id="PTHR48094">
    <property type="entry name" value="PROTEIN/NUCLEIC ACID DEGLYCASE DJ-1-RELATED"/>
    <property type="match status" value="1"/>
</dbReference>
<dbReference type="GO" id="GO:0019243">
    <property type="term" value="P:methylglyoxal catabolic process to D-lactate via S-lactoyl-glutathione"/>
    <property type="evidence" value="ECO:0007669"/>
    <property type="project" value="TreeGrafter"/>
</dbReference>
<dbReference type="GO" id="GO:0006508">
    <property type="term" value="P:proteolysis"/>
    <property type="evidence" value="ECO:0007669"/>
    <property type="project" value="UniProtKB-KW"/>
</dbReference>
<dbReference type="InterPro" id="IPR029062">
    <property type="entry name" value="Class_I_gatase-like"/>
</dbReference>
<protein>
    <submittedName>
        <fullName evidence="5">Putative intracellular protease/amidase</fullName>
        <ecNumber evidence="5">3.4.-.-</ecNumber>
    </submittedName>
</protein>
<dbReference type="GO" id="GO:0019172">
    <property type="term" value="F:glyoxalase III activity"/>
    <property type="evidence" value="ECO:0007669"/>
    <property type="project" value="TreeGrafter"/>
</dbReference>
<dbReference type="InterPro" id="IPR050325">
    <property type="entry name" value="Prot/Nucl_acid_deglycase"/>
</dbReference>
<accession>A0A380GAF1</accession>
<dbReference type="Proteomes" id="UP000255549">
    <property type="component" value="Unassembled WGS sequence"/>
</dbReference>
<dbReference type="SUPFAM" id="SSF52317">
    <property type="entry name" value="Class I glutamine amidotransferase-like"/>
    <property type="match status" value="1"/>
</dbReference>
<dbReference type="GO" id="GO:0005737">
    <property type="term" value="C:cytoplasm"/>
    <property type="evidence" value="ECO:0007669"/>
    <property type="project" value="TreeGrafter"/>
</dbReference>
<keyword evidence="1" id="KW-0346">Stress response</keyword>
<name>A0A380GAF1_STAIN</name>
<dbReference type="InterPro" id="IPR002818">
    <property type="entry name" value="DJ-1/PfpI"/>
</dbReference>
<keyword evidence="6" id="KW-1185">Reference proteome</keyword>
<comment type="similarity">
    <text evidence="3">Belongs to the peptidase C56 family. HSP31-like subfamily.</text>
</comment>
<dbReference type="EMBL" id="UHDP01000003">
    <property type="protein sequence ID" value="SUM47406.1"/>
    <property type="molecule type" value="Genomic_DNA"/>
</dbReference>
<keyword evidence="2" id="KW-0456">Lyase</keyword>
<evidence type="ECO:0000313" key="5">
    <source>
        <dbReference type="EMBL" id="SUM47406.1"/>
    </source>
</evidence>
<evidence type="ECO:0000256" key="3">
    <source>
        <dbReference type="ARBA" id="ARBA00038493"/>
    </source>
</evidence>
<organism evidence="5 6">
    <name type="scientific">Staphylococcus intermedius NCTC 11048</name>
    <dbReference type="NCBI Taxonomy" id="1141106"/>
    <lineage>
        <taxon>Bacteria</taxon>
        <taxon>Bacillati</taxon>
        <taxon>Bacillota</taxon>
        <taxon>Bacilli</taxon>
        <taxon>Bacillales</taxon>
        <taxon>Staphylococcaceae</taxon>
        <taxon>Staphylococcus</taxon>
        <taxon>Staphylococcus intermedius group</taxon>
    </lineage>
</organism>
<sequence>MKKIMIVNTSQNQFEGTQKPTGLWLGELVHFYDYFNHDNYKIDIFNINGGDTPIDPVSLNKLMLDRVTQQYYEDTQFMNLLKNAPSITDADPQKYDAIYFTGGHGVMYDFPDNATIQNAVNEIYNHGGVVAAVCHGVTALLNVKNEKGRFFVDRKQLTGFSNMEEVLANRKKIVPFMLESELEKRGAKYSKSKLPFRPYIQIDERLVTGQNPQSPKGVAQAVAELLEQDENTIKA</sequence>
<feature type="domain" description="DJ-1/PfpI" evidence="4">
    <location>
        <begin position="85"/>
        <end position="223"/>
    </location>
</feature>
<dbReference type="EC" id="3.4.-.-" evidence="5"/>
<evidence type="ECO:0000256" key="1">
    <source>
        <dbReference type="ARBA" id="ARBA00023016"/>
    </source>
</evidence>
<dbReference type="GO" id="GO:0008233">
    <property type="term" value="F:peptidase activity"/>
    <property type="evidence" value="ECO:0007669"/>
    <property type="project" value="UniProtKB-KW"/>
</dbReference>
<dbReference type="PANTHER" id="PTHR48094:SF11">
    <property type="entry name" value="GLUTATHIONE-INDEPENDENT GLYOXALASE HSP31-RELATED"/>
    <property type="match status" value="1"/>
</dbReference>
<dbReference type="STRING" id="1141106.GCA_000308095_00819"/>
<dbReference type="AlphaFoldDB" id="A0A380GAF1"/>
<reference evidence="5 6" key="1">
    <citation type="submission" date="2018-06" db="EMBL/GenBank/DDBJ databases">
        <authorList>
            <consortium name="Pathogen Informatics"/>
            <person name="Doyle S."/>
        </authorList>
    </citation>
    <scope>NUCLEOTIDE SEQUENCE [LARGE SCALE GENOMIC DNA]</scope>
    <source>
        <strain evidence="6">NCTC 11048</strain>
    </source>
</reference>
<evidence type="ECO:0000256" key="2">
    <source>
        <dbReference type="ARBA" id="ARBA00023239"/>
    </source>
</evidence>
<keyword evidence="5" id="KW-0378">Hydrolase</keyword>
<evidence type="ECO:0000259" key="4">
    <source>
        <dbReference type="Pfam" id="PF01965"/>
    </source>
</evidence>
<keyword evidence="5" id="KW-0645">Protease</keyword>